<sequence>MANIKDIAAKCGLSVSTVSKALNSYSDVSNSTKQRVLKVAEEFGYFPNSLARALKTNRTYNLGVLFTDEANSGLTQDYFAAVLNGFKEEAESRSYDITFINHNMNVGSHPMSYLEHCKYRNVDGVCIACVNFLQPEVLELINGSLPVVTIDHIFNNRTSINSNNVAGMRDLVTYIYQMGHRKIAYVHGKKSAVTEQRVTSFCRALMELGVEVPPEYLVLSAYRDTQTTRDCVRKLLELPNRPTCIVMPDDYAALGGIEAIEAAGLKIPEDVSIAGYDGIALSQVIKPQLTTLQQDTDSMGREAARRLIAQIENPLTTIVESVTLTGTLIRGQSVAEI</sequence>
<dbReference type="Pfam" id="PF13377">
    <property type="entry name" value="Peripla_BP_3"/>
    <property type="match status" value="1"/>
</dbReference>
<evidence type="ECO:0000313" key="9">
    <source>
        <dbReference type="Proteomes" id="UP000515909"/>
    </source>
</evidence>
<evidence type="ECO:0000313" key="6">
    <source>
        <dbReference type="EMBL" id="MVB10419.1"/>
    </source>
</evidence>
<dbReference type="PANTHER" id="PTHR30146:SF148">
    <property type="entry name" value="HTH-TYPE TRANSCRIPTIONAL REPRESSOR PURR-RELATED"/>
    <property type="match status" value="1"/>
</dbReference>
<proteinExistence type="predicted"/>
<evidence type="ECO:0000256" key="2">
    <source>
        <dbReference type="ARBA" id="ARBA00023015"/>
    </source>
</evidence>
<reference evidence="6 8" key="1">
    <citation type="submission" date="2019-09" db="EMBL/GenBank/DDBJ databases">
        <title>Genome sequence of Clostridium sp. EA1.</title>
        <authorList>
            <person name="Poehlein A."/>
            <person name="Bengelsdorf F.R."/>
            <person name="Daniel R."/>
        </authorList>
    </citation>
    <scope>NUCLEOTIDE SEQUENCE [LARGE SCALE GENOMIC DNA]</scope>
    <source>
        <strain evidence="6 8">EA1</strain>
    </source>
</reference>
<dbReference type="InterPro" id="IPR000843">
    <property type="entry name" value="HTH_LacI"/>
</dbReference>
<dbReference type="PANTHER" id="PTHR30146">
    <property type="entry name" value="LACI-RELATED TRANSCRIPTIONAL REPRESSOR"/>
    <property type="match status" value="1"/>
</dbReference>
<keyword evidence="8" id="KW-1185">Reference proteome</keyword>
<evidence type="ECO:0000259" key="5">
    <source>
        <dbReference type="PROSITE" id="PS50932"/>
    </source>
</evidence>
<dbReference type="SUPFAM" id="SSF47413">
    <property type="entry name" value="lambda repressor-like DNA-binding domains"/>
    <property type="match status" value="1"/>
</dbReference>
<keyword evidence="1" id="KW-0678">Repressor</keyword>
<keyword evidence="2" id="KW-0805">Transcription regulation</keyword>
<dbReference type="GO" id="GO:0003700">
    <property type="term" value="F:DNA-binding transcription factor activity"/>
    <property type="evidence" value="ECO:0007669"/>
    <property type="project" value="TreeGrafter"/>
</dbReference>
<dbReference type="Gene3D" id="3.40.50.2300">
    <property type="match status" value="2"/>
</dbReference>
<dbReference type="SUPFAM" id="SSF53822">
    <property type="entry name" value="Periplasmic binding protein-like I"/>
    <property type="match status" value="1"/>
</dbReference>
<evidence type="ECO:0000313" key="8">
    <source>
        <dbReference type="Proteomes" id="UP000469440"/>
    </source>
</evidence>
<accession>A0A7G8T9Q1</accession>
<keyword evidence="4" id="KW-0804">Transcription</keyword>
<protein>
    <submittedName>
        <fullName evidence="7">LacI family DNA-binding transcriptional regulator</fullName>
    </submittedName>
    <submittedName>
        <fullName evidence="6">Putative HTH-type transcriptional repressor ExuR</fullName>
    </submittedName>
</protein>
<dbReference type="RefSeq" id="WP_066645319.1">
    <property type="nucleotide sequence ID" value="NZ_CP060286.1"/>
</dbReference>
<evidence type="ECO:0000256" key="4">
    <source>
        <dbReference type="ARBA" id="ARBA00023163"/>
    </source>
</evidence>
<dbReference type="AlphaFoldDB" id="A0A6N8HXK9"/>
<dbReference type="InterPro" id="IPR028082">
    <property type="entry name" value="Peripla_BP_I"/>
</dbReference>
<dbReference type="EMBL" id="CP060286">
    <property type="protein sequence ID" value="QNK40342.1"/>
    <property type="molecule type" value="Genomic_DNA"/>
</dbReference>
<accession>A0A6N8HXK9</accession>
<dbReference type="Proteomes" id="UP000515909">
    <property type="component" value="Chromosome"/>
</dbReference>
<name>A0A6N8HXK9_9FIRM</name>
<evidence type="ECO:0000256" key="1">
    <source>
        <dbReference type="ARBA" id="ARBA00022491"/>
    </source>
</evidence>
<dbReference type="Pfam" id="PF00356">
    <property type="entry name" value="LacI"/>
    <property type="match status" value="1"/>
</dbReference>
<keyword evidence="3 7" id="KW-0238">DNA-binding</keyword>
<dbReference type="SMART" id="SM00354">
    <property type="entry name" value="HTH_LACI"/>
    <property type="match status" value="1"/>
</dbReference>
<organism evidence="6 8">
    <name type="scientific">Caproicibacter fermentans</name>
    <dbReference type="NCBI Taxonomy" id="2576756"/>
    <lineage>
        <taxon>Bacteria</taxon>
        <taxon>Bacillati</taxon>
        <taxon>Bacillota</taxon>
        <taxon>Clostridia</taxon>
        <taxon>Eubacteriales</taxon>
        <taxon>Acutalibacteraceae</taxon>
        <taxon>Caproicibacter</taxon>
    </lineage>
</organism>
<reference evidence="7 9" key="2">
    <citation type="submission" date="2020-08" db="EMBL/GenBank/DDBJ databases">
        <title>The isolate Caproiciproducens sp. 7D4C2 produces n-caproate at mildly acidic conditions from hexoses: genome and rBOX comparison with related strains and chain-elongating bacteria.</title>
        <authorList>
            <person name="Esquivel-Elizondo S."/>
            <person name="Bagci C."/>
            <person name="Temovska M."/>
            <person name="Jeon B.S."/>
            <person name="Bessarab I."/>
            <person name="Williams R.B.H."/>
            <person name="Huson D.H."/>
            <person name="Angenent L.T."/>
        </authorList>
    </citation>
    <scope>NUCLEOTIDE SEQUENCE [LARGE SCALE GENOMIC DNA]</scope>
    <source>
        <strain evidence="7 9">7D4C2</strain>
    </source>
</reference>
<evidence type="ECO:0000256" key="3">
    <source>
        <dbReference type="ARBA" id="ARBA00023125"/>
    </source>
</evidence>
<evidence type="ECO:0000313" key="7">
    <source>
        <dbReference type="EMBL" id="QNK40342.1"/>
    </source>
</evidence>
<dbReference type="CDD" id="cd06267">
    <property type="entry name" value="PBP1_LacI_sugar_binding-like"/>
    <property type="match status" value="1"/>
</dbReference>
<dbReference type="Proteomes" id="UP000469440">
    <property type="component" value="Unassembled WGS sequence"/>
</dbReference>
<dbReference type="EMBL" id="VWXL01000027">
    <property type="protein sequence ID" value="MVB10419.1"/>
    <property type="molecule type" value="Genomic_DNA"/>
</dbReference>
<dbReference type="InterPro" id="IPR010982">
    <property type="entry name" value="Lambda_DNA-bd_dom_sf"/>
</dbReference>
<dbReference type="KEGG" id="cfem:HCR03_17010"/>
<dbReference type="CDD" id="cd01392">
    <property type="entry name" value="HTH_LacI"/>
    <property type="match status" value="1"/>
</dbReference>
<dbReference type="GO" id="GO:0000976">
    <property type="term" value="F:transcription cis-regulatory region binding"/>
    <property type="evidence" value="ECO:0007669"/>
    <property type="project" value="TreeGrafter"/>
</dbReference>
<dbReference type="Gene3D" id="1.10.260.40">
    <property type="entry name" value="lambda repressor-like DNA-binding domains"/>
    <property type="match status" value="1"/>
</dbReference>
<gene>
    <name evidence="6" type="primary">exuR_2</name>
    <name evidence="6" type="ORF">CAFE_11070</name>
    <name evidence="7" type="ORF">HCR03_17010</name>
</gene>
<dbReference type="PROSITE" id="PS50932">
    <property type="entry name" value="HTH_LACI_2"/>
    <property type="match status" value="1"/>
</dbReference>
<feature type="domain" description="HTH lacI-type" evidence="5">
    <location>
        <begin position="2"/>
        <end position="56"/>
    </location>
</feature>
<dbReference type="InterPro" id="IPR046335">
    <property type="entry name" value="LacI/GalR-like_sensor"/>
</dbReference>